<gene>
    <name evidence="1" type="ORF">C3E79_05065</name>
</gene>
<dbReference type="Proteomes" id="UP000244754">
    <property type="component" value="Chromosome"/>
</dbReference>
<proteinExistence type="predicted"/>
<accession>A0A2S0WGZ8</accession>
<evidence type="ECO:0000313" key="2">
    <source>
        <dbReference type="Proteomes" id="UP000244754"/>
    </source>
</evidence>
<name>A0A2S0WGZ8_9CORY</name>
<protein>
    <submittedName>
        <fullName evidence="1">Uncharacterized protein</fullName>
    </submittedName>
</protein>
<dbReference type="InterPro" id="IPR045598">
    <property type="entry name" value="DUF6457"/>
</dbReference>
<reference evidence="2" key="1">
    <citation type="submission" date="2018-01" db="EMBL/GenBank/DDBJ databases">
        <authorList>
            <person name="Li J."/>
        </authorList>
    </citation>
    <scope>NUCLEOTIDE SEQUENCE [LARGE SCALE GENOMIC DNA]</scope>
    <source>
        <strain evidence="2">2184</strain>
    </source>
</reference>
<dbReference type="EMBL" id="CP026948">
    <property type="protein sequence ID" value="AWB85057.1"/>
    <property type="molecule type" value="Genomic_DNA"/>
</dbReference>
<organism evidence="1 2">
    <name type="scientific">Corynebacterium liangguodongii</name>
    <dbReference type="NCBI Taxonomy" id="2079535"/>
    <lineage>
        <taxon>Bacteria</taxon>
        <taxon>Bacillati</taxon>
        <taxon>Actinomycetota</taxon>
        <taxon>Actinomycetes</taxon>
        <taxon>Mycobacteriales</taxon>
        <taxon>Corynebacteriaceae</taxon>
        <taxon>Corynebacterium</taxon>
    </lineage>
</organism>
<evidence type="ECO:0000313" key="1">
    <source>
        <dbReference type="EMBL" id="AWB85057.1"/>
    </source>
</evidence>
<dbReference type="AlphaFoldDB" id="A0A2S0WGZ8"/>
<dbReference type="Pfam" id="PF20058">
    <property type="entry name" value="DUF6457"/>
    <property type="match status" value="1"/>
</dbReference>
<sequence>MRSAHEWLSRVVELLKLPAGVERSSVGPILDLTKDVAHNRSRPAAPVTAFLVGLAAGRAASGSDDELNAAISRAVEAVRAAASTRQNASY</sequence>
<keyword evidence="2" id="KW-1185">Reference proteome</keyword>
<dbReference type="KEGG" id="clia:C3E79_05065"/>
<dbReference type="OrthoDB" id="4735656at2"/>